<protein>
    <submittedName>
        <fullName evidence="2">Uncharacterized protein</fullName>
    </submittedName>
</protein>
<dbReference type="EMBL" id="CP024307">
    <property type="protein sequence ID" value="AUX77506.1"/>
    <property type="molecule type" value="Genomic_DNA"/>
</dbReference>
<feature type="region of interest" description="Disordered" evidence="1">
    <location>
        <begin position="1"/>
        <end position="53"/>
    </location>
</feature>
<evidence type="ECO:0000313" key="3">
    <source>
        <dbReference type="Proteomes" id="UP000239340"/>
    </source>
</evidence>
<evidence type="ECO:0000313" key="2">
    <source>
        <dbReference type="EMBL" id="AUX77506.1"/>
    </source>
</evidence>
<accession>A0A2L0H7N2</accession>
<evidence type="ECO:0000256" key="1">
    <source>
        <dbReference type="SAM" id="MobiDB-lite"/>
    </source>
</evidence>
<organism evidence="2 3">
    <name type="scientific">Rhizobium fredii</name>
    <name type="common">Sinorhizobium fredii</name>
    <dbReference type="NCBI Taxonomy" id="380"/>
    <lineage>
        <taxon>Bacteria</taxon>
        <taxon>Pseudomonadati</taxon>
        <taxon>Pseudomonadota</taxon>
        <taxon>Alphaproteobacteria</taxon>
        <taxon>Hyphomicrobiales</taxon>
        <taxon>Rhizobiaceae</taxon>
        <taxon>Sinorhizobium/Ensifer group</taxon>
        <taxon>Sinorhizobium</taxon>
    </lineage>
</organism>
<dbReference type="Proteomes" id="UP000239340">
    <property type="component" value="Chromosome"/>
</dbReference>
<name>A0A2L0H7N2_RHIFR</name>
<gene>
    <name evidence="2" type="ORF">NXT3_CH02951</name>
</gene>
<proteinExistence type="predicted"/>
<sequence>MPPREIERANLAFGREVSADESKNPAGSAAEARPTIAHNGNGSLSTKGEAHGHYPPEIDDLGLGTLINFQMVEAARDLYGKRTREQKMLQFPA</sequence>
<dbReference type="AlphaFoldDB" id="A0A2L0H7N2"/>
<reference evidence="2 3" key="1">
    <citation type="submission" date="2017-10" db="EMBL/GenBank/DDBJ databases">
        <title>Analysis of the genome sequences of Rhizobium populations associated to common bean (phaseolus vulgaris).</title>
        <authorList>
            <person name="Bustos P."/>
            <person name="Santamaria R.I."/>
            <person name="Miranda-Sanchez F."/>
            <person name="Perez-Carrascal O."/>
            <person name="Juarez S."/>
            <person name="Lozano L."/>
            <person name="Martinez-Flores I."/>
            <person name="Vinuesa P."/>
            <person name="Martinez-Romero E."/>
            <person name="Cevallos M.A."/>
            <person name="Romero D."/>
            <person name="Davila G."/>
            <person name="Gonzalez V."/>
        </authorList>
    </citation>
    <scope>NUCLEOTIDE SEQUENCE [LARGE SCALE GENOMIC DNA]</scope>
    <source>
        <strain evidence="2 3">NXT3</strain>
    </source>
</reference>